<dbReference type="GO" id="GO:0000981">
    <property type="term" value="F:DNA-binding transcription factor activity, RNA polymerase II-specific"/>
    <property type="evidence" value="ECO:0007669"/>
    <property type="project" value="TreeGrafter"/>
</dbReference>
<dbReference type="GO" id="GO:0000977">
    <property type="term" value="F:RNA polymerase II transcription regulatory region sequence-specific DNA binding"/>
    <property type="evidence" value="ECO:0007669"/>
    <property type="project" value="TreeGrafter"/>
</dbReference>
<dbReference type="Gene3D" id="1.10.10.60">
    <property type="entry name" value="Homeodomain-like"/>
    <property type="match status" value="1"/>
</dbReference>
<accession>A0A3M7M831</accession>
<dbReference type="PROSITE" id="PS50071">
    <property type="entry name" value="HOMEOBOX_2"/>
    <property type="match status" value="1"/>
</dbReference>
<dbReference type="PANTHER" id="PTHR14043">
    <property type="entry name" value="CCAAT DISPLACEMENT PROTEIN-RELATED"/>
    <property type="match status" value="1"/>
</dbReference>
<sequence>MQDTPGDSSVFDIPFWMETTQEQMHFDGADLMGLDDSNYVGEQIDTDPSVLAPLEDVQLSGIPPFMSEPNFDLSRLSAFNSNTSYHDTQMSIDPHLAIETASKTNGLVPDPAPQRKRSETAPTRTKRRRKSQSSEKTGKKRKSTRTFISPAAQEILEQHFGINPYPSESELEMLASEVNLSIETTKNWFSNNRSRKKTTIATPSLIDDLRRRSVSSISSVTAISLEALESHSPARSTNSIERYIMAPQSEEPVPELAIQEAIGTSSTHFFRVPSSAHPNSSARAYSSAGSGSSCNSASSRGSVKSYDSRGSRRGRMTWNRLPSHMDVSADKFFCTEPSCMQSFRFQSAWTRHEEAVHYCPYHWVCCLRIPNIMRLPHCFICSEKDILITHFSEFHFQACALKKQEDRTFLREDQLKQHVANHLGKETPPRLIPKNLLSAWKTSNWKASDAFLKCGFCGDSFGTWTQRTSHVSAHIQRGICKLAWWPERLPDGLGHNKTVSRSRNVREGSDTLVAIWSCRFLHDPHSIFEVAEWNGVYDRYFQSTCVLCGFTEIQSNPGKEYYETLVEHAEIHRLRACTQAIFTNPKDLAKHLELDHRADRPLANDPKLLSWKLVDTDESLSSNEMLPSRCGDICRHLAKGDEVPVQYFPSDIKDILSRNSVESSVGQTQDLGLDSTV</sequence>
<dbReference type="SUPFAM" id="SSF46689">
    <property type="entry name" value="Homeodomain-like"/>
    <property type="match status" value="1"/>
</dbReference>
<dbReference type="EMBL" id="KE747824">
    <property type="protein sequence ID" value="RMZ70645.1"/>
    <property type="molecule type" value="Genomic_DNA"/>
</dbReference>
<keyword evidence="2 3" id="KW-0371">Homeobox</keyword>
<dbReference type="SMART" id="SM00389">
    <property type="entry name" value="HOX"/>
    <property type="match status" value="1"/>
</dbReference>
<reference evidence="6 7" key="1">
    <citation type="journal article" date="2014" name="PLoS ONE">
        <title>De novo Genome Assembly of the Fungal Plant Pathogen Pyrenophora semeniperda.</title>
        <authorList>
            <person name="Soliai M.M."/>
            <person name="Meyer S.E."/>
            <person name="Udall J.A."/>
            <person name="Elzinga D.E."/>
            <person name="Hermansen R.A."/>
            <person name="Bodily P.M."/>
            <person name="Hart A.A."/>
            <person name="Coleman C.E."/>
        </authorList>
    </citation>
    <scope>NUCLEOTIDE SEQUENCE [LARGE SCALE GENOMIC DNA]</scope>
    <source>
        <strain evidence="6 7">CCB06</strain>
        <tissue evidence="6">Mycelium</tissue>
    </source>
</reference>
<dbReference type="InterPro" id="IPR013087">
    <property type="entry name" value="Znf_C2H2_type"/>
</dbReference>
<dbReference type="AlphaFoldDB" id="A0A3M7M831"/>
<name>A0A3M7M831_9PLEO</name>
<dbReference type="OrthoDB" id="3798808at2759"/>
<evidence type="ECO:0000259" key="5">
    <source>
        <dbReference type="PROSITE" id="PS50071"/>
    </source>
</evidence>
<keyword evidence="2 3" id="KW-0539">Nucleus</keyword>
<evidence type="ECO:0000256" key="1">
    <source>
        <dbReference type="ARBA" id="ARBA00023054"/>
    </source>
</evidence>
<proteinExistence type="predicted"/>
<evidence type="ECO:0000256" key="4">
    <source>
        <dbReference type="SAM" id="MobiDB-lite"/>
    </source>
</evidence>
<dbReference type="InterPro" id="IPR009057">
    <property type="entry name" value="Homeodomain-like_sf"/>
</dbReference>
<feature type="compositionally biased region" description="Low complexity" evidence="4">
    <location>
        <begin position="281"/>
        <end position="302"/>
    </location>
</feature>
<evidence type="ECO:0000256" key="2">
    <source>
        <dbReference type="PROSITE-ProRule" id="PRU00108"/>
    </source>
</evidence>
<dbReference type="PROSITE" id="PS00028">
    <property type="entry name" value="ZINC_FINGER_C2H2_1"/>
    <property type="match status" value="2"/>
</dbReference>
<evidence type="ECO:0000256" key="3">
    <source>
        <dbReference type="RuleBase" id="RU000682"/>
    </source>
</evidence>
<feature type="region of interest" description="Disordered" evidence="4">
    <location>
        <begin position="281"/>
        <end position="314"/>
    </location>
</feature>
<dbReference type="PANTHER" id="PTHR14043:SF2">
    <property type="entry name" value="HOMEOBOX PROTEIN CUT"/>
    <property type="match status" value="1"/>
</dbReference>
<dbReference type="Pfam" id="PF00046">
    <property type="entry name" value="Homeodomain"/>
    <property type="match status" value="1"/>
</dbReference>
<organism evidence="6 7">
    <name type="scientific">Pyrenophora seminiperda CCB06</name>
    <dbReference type="NCBI Taxonomy" id="1302712"/>
    <lineage>
        <taxon>Eukaryota</taxon>
        <taxon>Fungi</taxon>
        <taxon>Dikarya</taxon>
        <taxon>Ascomycota</taxon>
        <taxon>Pezizomycotina</taxon>
        <taxon>Dothideomycetes</taxon>
        <taxon>Pleosporomycetidae</taxon>
        <taxon>Pleosporales</taxon>
        <taxon>Pleosporineae</taxon>
        <taxon>Pleosporaceae</taxon>
        <taxon>Pyrenophora</taxon>
    </lineage>
</organism>
<dbReference type="InterPro" id="IPR001356">
    <property type="entry name" value="HD"/>
</dbReference>
<dbReference type="GO" id="GO:0005634">
    <property type="term" value="C:nucleus"/>
    <property type="evidence" value="ECO:0007669"/>
    <property type="project" value="UniProtKB-SubCell"/>
</dbReference>
<comment type="subcellular location">
    <subcellularLocation>
        <location evidence="2 3">Nucleus</location>
    </subcellularLocation>
</comment>
<evidence type="ECO:0000313" key="7">
    <source>
        <dbReference type="Proteomes" id="UP000265663"/>
    </source>
</evidence>
<feature type="domain" description="Homeobox" evidence="5">
    <location>
        <begin position="139"/>
        <end position="199"/>
    </location>
</feature>
<feature type="region of interest" description="Disordered" evidence="4">
    <location>
        <begin position="104"/>
        <end position="148"/>
    </location>
</feature>
<dbReference type="CDD" id="cd00086">
    <property type="entry name" value="homeodomain"/>
    <property type="match status" value="1"/>
</dbReference>
<keyword evidence="1" id="KW-0175">Coiled coil</keyword>
<keyword evidence="2 3" id="KW-0238">DNA-binding</keyword>
<protein>
    <submittedName>
        <fullName evidence="6">Homeobox and C2H2 transcription factor</fullName>
    </submittedName>
</protein>
<gene>
    <name evidence="6" type="ORF">GMOD_00000768</name>
</gene>
<feature type="DNA-binding region" description="Homeobox" evidence="2">
    <location>
        <begin position="141"/>
        <end position="200"/>
    </location>
</feature>
<dbReference type="SMART" id="SM00355">
    <property type="entry name" value="ZnF_C2H2"/>
    <property type="match status" value="3"/>
</dbReference>
<dbReference type="Proteomes" id="UP000265663">
    <property type="component" value="Unassembled WGS sequence"/>
</dbReference>
<keyword evidence="7" id="KW-1185">Reference proteome</keyword>
<evidence type="ECO:0000313" key="6">
    <source>
        <dbReference type="EMBL" id="RMZ70645.1"/>
    </source>
</evidence>